<keyword evidence="3 9" id="KW-0235">DNA replication</keyword>
<evidence type="ECO:0000256" key="6">
    <source>
        <dbReference type="ARBA" id="ARBA00022833"/>
    </source>
</evidence>
<evidence type="ECO:0000259" key="13">
    <source>
        <dbReference type="Pfam" id="PF16900"/>
    </source>
</evidence>
<evidence type="ECO:0000256" key="4">
    <source>
        <dbReference type="ARBA" id="ARBA00022723"/>
    </source>
</evidence>
<dbReference type="Pfam" id="PF01336">
    <property type="entry name" value="tRNA_anti-codon"/>
    <property type="match status" value="1"/>
</dbReference>
<dbReference type="InterPro" id="IPR047192">
    <property type="entry name" value="Euk_RPA1_DBD_C"/>
</dbReference>
<reference evidence="14" key="1">
    <citation type="submission" date="2021-02" db="EMBL/GenBank/DDBJ databases">
        <authorList>
            <person name="Nowell W R."/>
        </authorList>
    </citation>
    <scope>NUCLEOTIDE SEQUENCE</scope>
</reference>
<evidence type="ECO:0000313" key="14">
    <source>
        <dbReference type="EMBL" id="CAF4543117.1"/>
    </source>
</evidence>
<dbReference type="InterPro" id="IPR004365">
    <property type="entry name" value="NA-bd_OB_tRNA"/>
</dbReference>
<evidence type="ECO:0000256" key="5">
    <source>
        <dbReference type="ARBA" id="ARBA00022771"/>
    </source>
</evidence>
<dbReference type="GO" id="GO:0006310">
    <property type="term" value="P:DNA recombination"/>
    <property type="evidence" value="ECO:0007669"/>
    <property type="project" value="InterPro"/>
</dbReference>
<evidence type="ECO:0000256" key="8">
    <source>
        <dbReference type="ARBA" id="ARBA00023242"/>
    </source>
</evidence>
<comment type="subcellular location">
    <subcellularLocation>
        <location evidence="1 9">Nucleus</location>
    </subcellularLocation>
</comment>
<evidence type="ECO:0000256" key="2">
    <source>
        <dbReference type="ARBA" id="ARBA00005690"/>
    </source>
</evidence>
<dbReference type="EMBL" id="CAJOBQ010002166">
    <property type="protein sequence ID" value="CAF4543117.1"/>
    <property type="molecule type" value="Genomic_DNA"/>
</dbReference>
<dbReference type="Pfam" id="PF16900">
    <property type="entry name" value="REPA_OB_2"/>
    <property type="match status" value="1"/>
</dbReference>
<organism evidence="14 15">
    <name type="scientific">Rotaria socialis</name>
    <dbReference type="NCBI Taxonomy" id="392032"/>
    <lineage>
        <taxon>Eukaryota</taxon>
        <taxon>Metazoa</taxon>
        <taxon>Spiralia</taxon>
        <taxon>Gnathifera</taxon>
        <taxon>Rotifera</taxon>
        <taxon>Eurotatoria</taxon>
        <taxon>Bdelloidea</taxon>
        <taxon>Philodinida</taxon>
        <taxon>Philodinidae</taxon>
        <taxon>Rotaria</taxon>
    </lineage>
</organism>
<evidence type="ECO:0000256" key="3">
    <source>
        <dbReference type="ARBA" id="ARBA00022705"/>
    </source>
</evidence>
<dbReference type="CDD" id="cd04475">
    <property type="entry name" value="RPA1_DBD_B"/>
    <property type="match status" value="1"/>
</dbReference>
<comment type="function">
    <text evidence="9">As part of the heterotrimeric replication protein A complex (RPA/RP-A), binds and stabilizes single-stranded DNA intermediates, that form during DNA replication or upon DNA stress. It prevents their reannealing and in parallel, recruits and activates different proteins and complexes involved in DNA metabolism. Thereby, it plays an essential role both in DNA replication and the cellular response to DNA damage.</text>
</comment>
<dbReference type="Proteomes" id="UP000663862">
    <property type="component" value="Unassembled WGS sequence"/>
</dbReference>
<keyword evidence="5 9" id="KW-0863">Zinc-finger</keyword>
<dbReference type="PANTHER" id="PTHR47165:SF4">
    <property type="entry name" value="OS03G0429900 PROTEIN"/>
    <property type="match status" value="1"/>
</dbReference>
<name>A0A820Y5N9_9BILA</name>
<dbReference type="GO" id="GO:0006260">
    <property type="term" value="P:DNA replication"/>
    <property type="evidence" value="ECO:0007669"/>
    <property type="project" value="UniProtKB-KW"/>
</dbReference>
<dbReference type="PANTHER" id="PTHR47165">
    <property type="entry name" value="OS03G0429900 PROTEIN"/>
    <property type="match status" value="1"/>
</dbReference>
<evidence type="ECO:0000259" key="12">
    <source>
        <dbReference type="Pfam" id="PF08646"/>
    </source>
</evidence>
<feature type="domain" description="Replication protein A OB" evidence="13">
    <location>
        <begin position="288"/>
        <end position="385"/>
    </location>
</feature>
<evidence type="ECO:0000256" key="9">
    <source>
        <dbReference type="RuleBase" id="RU364130"/>
    </source>
</evidence>
<feature type="domain" description="Replication factor A C-terminal" evidence="12">
    <location>
        <begin position="443"/>
        <end position="576"/>
    </location>
</feature>
<evidence type="ECO:0000259" key="10">
    <source>
        <dbReference type="Pfam" id="PF01336"/>
    </source>
</evidence>
<dbReference type="Gene3D" id="2.40.50.140">
    <property type="entry name" value="Nucleic acid-binding proteins"/>
    <property type="match status" value="4"/>
</dbReference>
<sequence length="781" mass="88642">DYLKGDTRKKALVQITDLKAIENRQCDEGNLVHYRITIADATSTCSSCILNTDLNHLVESALIKANTLIYIKDIALDMVDDNTNRSMLIINDVDIVQTNSGTIDHNSRNAELYQQSNVQMTSHVLQSLSTINRNIVQPKSSSTNYFDAKRHNDESILKPSDHAMPIAIAQINQYNNGWSIKGIVTNKSNVHHYKNSRGEGTLFSFDLQDSTGEIQITAFNNECSRLFSIIEIGQVYVLANASVKPANQQYNKLSSIYEIIATSQTSVSHTSIDDFIHVPISKYNFIRLNEIAMQQSDAYLDVIGIVNLVCDPTMVTNKTHKKSYATRIISILDETGSISVTLWQDHARDFNDKSNPVIAFKAIKVHDFNGCRSLSTTSKTNLKINPLDTERTEHLKRWFHEQHPDTRKIATSNIIQVSTQQASIKTFTEAIIEYVSNQSKTIYFSIKGICTEVDKHSFIYKMCPVDTCTKKVIEISDTQYRCVKCDKTYDVFKWGYKTTIQVTDNSITQPVIIFNKQAEALFGIPAAEMLTHMMNNNNNVFDSITSKIINHEYYFKLCVKSDKYKMIGRVTAKISHLFHDEHEITENFQHKRSMNAISPETPIKPNIILNGIDHDILINTCRSLKKMKLDINEHKNIGKIEQIDPDHKIDFEEEHFFQQSELYQASFVSLSASSSFDQCSYNAIENLSNIGTYNNQSPTFIKESILPLITDKISLVDTTTYISIETQTMAIKTIEAFTQTCVNTITCSQNLSTLKVSVGNTITDEDIRQYLARKRSKKKKT</sequence>
<dbReference type="Pfam" id="PF04057">
    <property type="entry name" value="Rep-A_N"/>
    <property type="match status" value="1"/>
</dbReference>
<dbReference type="InterPro" id="IPR012340">
    <property type="entry name" value="NA-bd_OB-fold"/>
</dbReference>
<comment type="subunit">
    <text evidence="9">Component of the heterotrimeric canonical replication protein A complex (RPA).</text>
</comment>
<feature type="domain" description="Replication factor-A protein 1 N-terminal" evidence="11">
    <location>
        <begin position="5"/>
        <end position="97"/>
    </location>
</feature>
<dbReference type="NCBIfam" id="TIGR00617">
    <property type="entry name" value="rpa1"/>
    <property type="match status" value="1"/>
</dbReference>
<dbReference type="GO" id="GO:0005634">
    <property type="term" value="C:nucleus"/>
    <property type="evidence" value="ECO:0007669"/>
    <property type="project" value="UniProtKB-SubCell"/>
</dbReference>
<dbReference type="GO" id="GO:0006281">
    <property type="term" value="P:DNA repair"/>
    <property type="evidence" value="ECO:0007669"/>
    <property type="project" value="InterPro"/>
</dbReference>
<dbReference type="AlphaFoldDB" id="A0A820Y5N9"/>
<dbReference type="GO" id="GO:0003677">
    <property type="term" value="F:DNA binding"/>
    <property type="evidence" value="ECO:0007669"/>
    <property type="project" value="UniProtKB-KW"/>
</dbReference>
<evidence type="ECO:0000256" key="7">
    <source>
        <dbReference type="ARBA" id="ARBA00023125"/>
    </source>
</evidence>
<gene>
    <name evidence="14" type="ORF">TSG867_LOCUS24120</name>
</gene>
<dbReference type="InterPro" id="IPR004591">
    <property type="entry name" value="Rfa1"/>
</dbReference>
<dbReference type="CDD" id="cd04474">
    <property type="entry name" value="RPA1_DBD_A"/>
    <property type="match status" value="1"/>
</dbReference>
<feature type="domain" description="OB" evidence="10">
    <location>
        <begin position="178"/>
        <end position="249"/>
    </location>
</feature>
<dbReference type="FunFam" id="2.40.50.140:FF:000041">
    <property type="entry name" value="Replication protein A subunit"/>
    <property type="match status" value="1"/>
</dbReference>
<keyword evidence="4 9" id="KW-0479">Metal-binding</keyword>
<feature type="non-terminal residue" evidence="14">
    <location>
        <position position="1"/>
    </location>
</feature>
<evidence type="ECO:0000259" key="11">
    <source>
        <dbReference type="Pfam" id="PF04057"/>
    </source>
</evidence>
<evidence type="ECO:0000256" key="1">
    <source>
        <dbReference type="ARBA" id="ARBA00004123"/>
    </source>
</evidence>
<protein>
    <recommendedName>
        <fullName evidence="9">Replication protein A subunit</fullName>
    </recommendedName>
</protein>
<dbReference type="Pfam" id="PF08646">
    <property type="entry name" value="Rep_fac-A_C"/>
    <property type="match status" value="1"/>
</dbReference>
<dbReference type="InterPro" id="IPR013955">
    <property type="entry name" value="Rep_factor-A_C"/>
</dbReference>
<dbReference type="InterPro" id="IPR007199">
    <property type="entry name" value="Rep_factor-A_N"/>
</dbReference>
<dbReference type="InterPro" id="IPR031657">
    <property type="entry name" value="REPA_OB_2"/>
</dbReference>
<comment type="similarity">
    <text evidence="2 9">Belongs to the replication factor A protein 1 family.</text>
</comment>
<dbReference type="FunFam" id="2.40.50.140:FF:000064">
    <property type="entry name" value="Replication protein A subunit"/>
    <property type="match status" value="1"/>
</dbReference>
<dbReference type="GO" id="GO:0008270">
    <property type="term" value="F:zinc ion binding"/>
    <property type="evidence" value="ECO:0007669"/>
    <property type="project" value="UniProtKB-KW"/>
</dbReference>
<dbReference type="SUPFAM" id="SSF50249">
    <property type="entry name" value="Nucleic acid-binding proteins"/>
    <property type="match status" value="4"/>
</dbReference>
<proteinExistence type="inferred from homology"/>
<keyword evidence="6 9" id="KW-0862">Zinc</keyword>
<dbReference type="CDD" id="cd04476">
    <property type="entry name" value="RPA1_DBD_C"/>
    <property type="match status" value="1"/>
</dbReference>
<evidence type="ECO:0000313" key="15">
    <source>
        <dbReference type="Proteomes" id="UP000663862"/>
    </source>
</evidence>
<accession>A0A820Y5N9</accession>
<comment type="caution">
    <text evidence="14">The sequence shown here is derived from an EMBL/GenBank/DDBJ whole genome shotgun (WGS) entry which is preliminary data.</text>
</comment>
<keyword evidence="8 9" id="KW-0539">Nucleus</keyword>
<keyword evidence="7 9" id="KW-0238">DNA-binding</keyword>